<evidence type="ECO:0000259" key="2">
    <source>
        <dbReference type="Pfam" id="PF25876"/>
    </source>
</evidence>
<protein>
    <submittedName>
        <fullName evidence="4">Efflux RND transporter periplasmic adaptor subunit</fullName>
    </submittedName>
</protein>
<feature type="domain" description="Multidrug resistance protein MdtA-like alpha-helical hairpin" evidence="2">
    <location>
        <begin position="91"/>
        <end position="152"/>
    </location>
</feature>
<dbReference type="Gene3D" id="2.40.30.170">
    <property type="match status" value="1"/>
</dbReference>
<dbReference type="Gene3D" id="2.40.50.100">
    <property type="match status" value="1"/>
</dbReference>
<evidence type="ECO:0000313" key="4">
    <source>
        <dbReference type="EMBL" id="NME68615.1"/>
    </source>
</evidence>
<name>A0A7X9P3D9_9BACT</name>
<dbReference type="Pfam" id="PF25876">
    <property type="entry name" value="HH_MFP_RND"/>
    <property type="match status" value="1"/>
</dbReference>
<gene>
    <name evidence="4" type="ORF">HHU12_11645</name>
</gene>
<dbReference type="AlphaFoldDB" id="A0A7X9P3D9"/>
<accession>A0A7X9P3D9</accession>
<dbReference type="RefSeq" id="WP_169656916.1">
    <property type="nucleotide sequence ID" value="NZ_JABANE010000026.1"/>
</dbReference>
<dbReference type="GO" id="GO:0015562">
    <property type="term" value="F:efflux transmembrane transporter activity"/>
    <property type="evidence" value="ECO:0007669"/>
    <property type="project" value="TreeGrafter"/>
</dbReference>
<dbReference type="InterPro" id="IPR058624">
    <property type="entry name" value="MdtA-like_HH"/>
</dbReference>
<dbReference type="PROSITE" id="PS51257">
    <property type="entry name" value="PROKAR_LIPOPROTEIN"/>
    <property type="match status" value="1"/>
</dbReference>
<dbReference type="Gene3D" id="2.40.420.20">
    <property type="match status" value="1"/>
</dbReference>
<dbReference type="PANTHER" id="PTHR30469">
    <property type="entry name" value="MULTIDRUG RESISTANCE PROTEIN MDTA"/>
    <property type="match status" value="1"/>
</dbReference>
<reference evidence="4 5" key="1">
    <citation type="submission" date="2020-04" db="EMBL/GenBank/DDBJ databases">
        <title>Flammeovirga sp. SR4, a novel species isolated from seawater.</title>
        <authorList>
            <person name="Wang X."/>
        </authorList>
    </citation>
    <scope>NUCLEOTIDE SEQUENCE [LARGE SCALE GENOMIC DNA]</scope>
    <source>
        <strain evidence="4 5">ATCC 23126</strain>
    </source>
</reference>
<dbReference type="GO" id="GO:1990281">
    <property type="term" value="C:efflux pump complex"/>
    <property type="evidence" value="ECO:0007669"/>
    <property type="project" value="TreeGrafter"/>
</dbReference>
<dbReference type="Gene3D" id="1.10.287.470">
    <property type="entry name" value="Helix hairpin bin"/>
    <property type="match status" value="1"/>
</dbReference>
<evidence type="ECO:0000313" key="5">
    <source>
        <dbReference type="Proteomes" id="UP000576082"/>
    </source>
</evidence>
<feature type="domain" description="Multidrug resistance protein MdtA-like barrel-sandwich hybrid" evidence="3">
    <location>
        <begin position="57"/>
        <end position="177"/>
    </location>
</feature>
<organism evidence="4 5">
    <name type="scientific">Flammeovirga aprica JL-4</name>
    <dbReference type="NCBI Taxonomy" id="694437"/>
    <lineage>
        <taxon>Bacteria</taxon>
        <taxon>Pseudomonadati</taxon>
        <taxon>Bacteroidota</taxon>
        <taxon>Cytophagia</taxon>
        <taxon>Cytophagales</taxon>
        <taxon>Flammeovirgaceae</taxon>
        <taxon>Flammeovirga</taxon>
    </lineage>
</organism>
<evidence type="ECO:0000256" key="1">
    <source>
        <dbReference type="ARBA" id="ARBA00009477"/>
    </source>
</evidence>
<evidence type="ECO:0000259" key="3">
    <source>
        <dbReference type="Pfam" id="PF25917"/>
    </source>
</evidence>
<comment type="similarity">
    <text evidence="1">Belongs to the membrane fusion protein (MFP) (TC 8.A.1) family.</text>
</comment>
<sequence>MRHLFLYTILIVFTSCGGEKTQDKQTKDQLVKVVQVKEEGASHSNIATGVSIPQKEVQLSFRVSGPLKTFNLEEGQRVQKGQVLGVIDQRDYKIDLQKAESAFHLAEAAKVRAEKLFKKNNIAEQVYDKAILDFEQASSNLEMAENALKDTKLFAPFTGRVKKLSIEKGEHVTASKTVITLQDFEKTRVRCTVPEEIVKQVNELDKVEIVFDSNPNKKYWAKVIEVLHDTEQLNYAYPMLLEVQHADGQFLAGMTVEVYFNFKNKGETTVILPTNAVMGEANGENFVWSVSPKNKTLHKVNVQLLHLKDDSKVEVKMLGNAEWVVATGGSLLVEGQKVRANIENAMITKN</sequence>
<keyword evidence="5" id="KW-1185">Reference proteome</keyword>
<dbReference type="Pfam" id="PF25917">
    <property type="entry name" value="BSH_RND"/>
    <property type="match status" value="1"/>
</dbReference>
<dbReference type="InterPro" id="IPR006143">
    <property type="entry name" value="RND_pump_MFP"/>
</dbReference>
<dbReference type="EMBL" id="JABANE010000026">
    <property type="protein sequence ID" value="NME68615.1"/>
    <property type="molecule type" value="Genomic_DNA"/>
</dbReference>
<dbReference type="SUPFAM" id="SSF111369">
    <property type="entry name" value="HlyD-like secretion proteins"/>
    <property type="match status" value="1"/>
</dbReference>
<dbReference type="InterPro" id="IPR058625">
    <property type="entry name" value="MdtA-like_BSH"/>
</dbReference>
<proteinExistence type="inferred from homology"/>
<dbReference type="Proteomes" id="UP000576082">
    <property type="component" value="Unassembled WGS sequence"/>
</dbReference>
<dbReference type="NCBIfam" id="TIGR01730">
    <property type="entry name" value="RND_mfp"/>
    <property type="match status" value="1"/>
</dbReference>
<dbReference type="PANTHER" id="PTHR30469:SF20">
    <property type="entry name" value="EFFLUX RND TRANSPORTER PERIPLASMIC ADAPTOR SUBUNIT"/>
    <property type="match status" value="1"/>
</dbReference>
<comment type="caution">
    <text evidence="4">The sequence shown here is derived from an EMBL/GenBank/DDBJ whole genome shotgun (WGS) entry which is preliminary data.</text>
</comment>